<evidence type="ECO:0000313" key="2">
    <source>
        <dbReference type="Proteomes" id="UP001303889"/>
    </source>
</evidence>
<proteinExistence type="predicted"/>
<accession>A0AAN6RV82</accession>
<dbReference type="EMBL" id="MU855433">
    <property type="protein sequence ID" value="KAK3903723.1"/>
    <property type="molecule type" value="Genomic_DNA"/>
</dbReference>
<gene>
    <name evidence="1" type="ORF">C8A05DRAFT_14317</name>
</gene>
<comment type="caution">
    <text evidence="1">The sequence shown here is derived from an EMBL/GenBank/DDBJ whole genome shotgun (WGS) entry which is preliminary data.</text>
</comment>
<name>A0AAN6RV82_9PEZI</name>
<dbReference type="AlphaFoldDB" id="A0AAN6RV82"/>
<sequence length="319" mass="35411">AVIQRLVRKPATRYDRRDTWVGYCESHWRSFRRVLGFHPTREAAVLAELAAALKNASEAALGSPISVVSVTAPSVATWYFDTPADSAVNDALVSAGLELGTMVISWPVYLDEASAVLAASGRWHCRKRWCGVRTFASSWPNITYSISFTNDSLYTAFQPTQCFFEPLGPCAAYPPLISTPHGLSQLASAPSAAHFWNEIRTHLLSEVAGFSKIGAFSDYSTFTVLTAGEAADHPDFLTVVRDVAGEIPRIRKEYGARDLMAELVVSEEPGWAAARGAAFWLHTRMNSSYCDGVERGEWDWDEGCWNEDWEGNWMERDEL</sequence>
<evidence type="ECO:0000313" key="1">
    <source>
        <dbReference type="EMBL" id="KAK3903723.1"/>
    </source>
</evidence>
<protein>
    <submittedName>
        <fullName evidence="1">Uncharacterized protein</fullName>
    </submittedName>
</protein>
<dbReference type="Proteomes" id="UP001303889">
    <property type="component" value="Unassembled WGS sequence"/>
</dbReference>
<organism evidence="1 2">
    <name type="scientific">Staphylotrichum tortipilum</name>
    <dbReference type="NCBI Taxonomy" id="2831512"/>
    <lineage>
        <taxon>Eukaryota</taxon>
        <taxon>Fungi</taxon>
        <taxon>Dikarya</taxon>
        <taxon>Ascomycota</taxon>
        <taxon>Pezizomycotina</taxon>
        <taxon>Sordariomycetes</taxon>
        <taxon>Sordariomycetidae</taxon>
        <taxon>Sordariales</taxon>
        <taxon>Chaetomiaceae</taxon>
        <taxon>Staphylotrichum</taxon>
    </lineage>
</organism>
<feature type="non-terminal residue" evidence="1">
    <location>
        <position position="1"/>
    </location>
</feature>
<reference evidence="1" key="2">
    <citation type="submission" date="2023-05" db="EMBL/GenBank/DDBJ databases">
        <authorList>
            <consortium name="Lawrence Berkeley National Laboratory"/>
            <person name="Steindorff A."/>
            <person name="Hensen N."/>
            <person name="Bonometti L."/>
            <person name="Westerberg I."/>
            <person name="Brannstrom I.O."/>
            <person name="Guillou S."/>
            <person name="Cros-Aarteil S."/>
            <person name="Calhoun S."/>
            <person name="Haridas S."/>
            <person name="Kuo A."/>
            <person name="Mondo S."/>
            <person name="Pangilinan J."/>
            <person name="Riley R."/>
            <person name="Labutti K."/>
            <person name="Andreopoulos B."/>
            <person name="Lipzen A."/>
            <person name="Chen C."/>
            <person name="Yanf M."/>
            <person name="Daum C."/>
            <person name="Ng V."/>
            <person name="Clum A."/>
            <person name="Ohm R."/>
            <person name="Martin F."/>
            <person name="Silar P."/>
            <person name="Natvig D."/>
            <person name="Lalanne C."/>
            <person name="Gautier V."/>
            <person name="Ament-Velasquez S.L."/>
            <person name="Kruys A."/>
            <person name="Hutchinson M.I."/>
            <person name="Powell A.J."/>
            <person name="Barry K."/>
            <person name="Miller A.N."/>
            <person name="Grigoriev I.V."/>
            <person name="Debuchy R."/>
            <person name="Gladieux P."/>
            <person name="Thoren M.H."/>
            <person name="Johannesson H."/>
        </authorList>
    </citation>
    <scope>NUCLEOTIDE SEQUENCE</scope>
    <source>
        <strain evidence="1">CBS 103.79</strain>
    </source>
</reference>
<reference evidence="1" key="1">
    <citation type="journal article" date="2023" name="Mol. Phylogenet. Evol.">
        <title>Genome-scale phylogeny and comparative genomics of the fungal order Sordariales.</title>
        <authorList>
            <person name="Hensen N."/>
            <person name="Bonometti L."/>
            <person name="Westerberg I."/>
            <person name="Brannstrom I.O."/>
            <person name="Guillou S."/>
            <person name="Cros-Aarteil S."/>
            <person name="Calhoun S."/>
            <person name="Haridas S."/>
            <person name="Kuo A."/>
            <person name="Mondo S."/>
            <person name="Pangilinan J."/>
            <person name="Riley R."/>
            <person name="LaButti K."/>
            <person name="Andreopoulos B."/>
            <person name="Lipzen A."/>
            <person name="Chen C."/>
            <person name="Yan M."/>
            <person name="Daum C."/>
            <person name="Ng V."/>
            <person name="Clum A."/>
            <person name="Steindorff A."/>
            <person name="Ohm R.A."/>
            <person name="Martin F."/>
            <person name="Silar P."/>
            <person name="Natvig D.O."/>
            <person name="Lalanne C."/>
            <person name="Gautier V."/>
            <person name="Ament-Velasquez S.L."/>
            <person name="Kruys A."/>
            <person name="Hutchinson M.I."/>
            <person name="Powell A.J."/>
            <person name="Barry K."/>
            <person name="Miller A.N."/>
            <person name="Grigoriev I.V."/>
            <person name="Debuchy R."/>
            <person name="Gladieux P."/>
            <person name="Hiltunen Thoren M."/>
            <person name="Johannesson H."/>
        </authorList>
    </citation>
    <scope>NUCLEOTIDE SEQUENCE</scope>
    <source>
        <strain evidence="1">CBS 103.79</strain>
    </source>
</reference>
<keyword evidence="2" id="KW-1185">Reference proteome</keyword>